<accession>A0A6J4JLI6</accession>
<dbReference type="AlphaFoldDB" id="A0A6J4JLI6"/>
<proteinExistence type="predicted"/>
<sequence length="29" mass="3374">WACRRRSARSAPWPPWRRGTRTSCAASRS</sequence>
<name>A0A6J4JLI6_9PROT</name>
<dbReference type="EMBL" id="CADCTG010000296">
    <property type="protein sequence ID" value="CAA9281728.1"/>
    <property type="molecule type" value="Genomic_DNA"/>
</dbReference>
<feature type="non-terminal residue" evidence="2">
    <location>
        <position position="1"/>
    </location>
</feature>
<feature type="non-terminal residue" evidence="2">
    <location>
        <position position="29"/>
    </location>
</feature>
<evidence type="ECO:0000313" key="2">
    <source>
        <dbReference type="EMBL" id="CAA9281728.1"/>
    </source>
</evidence>
<organism evidence="2">
    <name type="scientific">uncultured Acetobacteraceae bacterium</name>
    <dbReference type="NCBI Taxonomy" id="169975"/>
    <lineage>
        <taxon>Bacteria</taxon>
        <taxon>Pseudomonadati</taxon>
        <taxon>Pseudomonadota</taxon>
        <taxon>Alphaproteobacteria</taxon>
        <taxon>Acetobacterales</taxon>
        <taxon>Acetobacteraceae</taxon>
        <taxon>environmental samples</taxon>
    </lineage>
</organism>
<gene>
    <name evidence="2" type="ORF">AVDCRST_MAG08-3857</name>
</gene>
<feature type="region of interest" description="Disordered" evidence="1">
    <location>
        <begin position="1"/>
        <end position="29"/>
    </location>
</feature>
<evidence type="ECO:0000256" key="1">
    <source>
        <dbReference type="SAM" id="MobiDB-lite"/>
    </source>
</evidence>
<protein>
    <submittedName>
        <fullName evidence="2">Uncharacterized protein</fullName>
    </submittedName>
</protein>
<reference evidence="2" key="1">
    <citation type="submission" date="2020-02" db="EMBL/GenBank/DDBJ databases">
        <authorList>
            <person name="Meier V. D."/>
        </authorList>
    </citation>
    <scope>NUCLEOTIDE SEQUENCE</scope>
    <source>
        <strain evidence="2">AVDCRST_MAG08</strain>
    </source>
</reference>